<evidence type="ECO:0000259" key="3">
    <source>
        <dbReference type="PROSITE" id="PS51455"/>
    </source>
</evidence>
<evidence type="ECO:0000256" key="1">
    <source>
        <dbReference type="PROSITE-ProRule" id="PRU00781"/>
    </source>
</evidence>
<dbReference type="InterPro" id="IPR002498">
    <property type="entry name" value="PInositol-4-P-4/5-kinase_core"/>
</dbReference>
<dbReference type="Gene3D" id="3.30.810.10">
    <property type="entry name" value="2-Layer Sandwich"/>
    <property type="match status" value="1"/>
</dbReference>
<keyword evidence="1" id="KW-0547">Nucleotide-binding</keyword>
<evidence type="ECO:0000313" key="5">
    <source>
        <dbReference type="RefSeq" id="XP_065666838.1"/>
    </source>
</evidence>
<dbReference type="SUPFAM" id="SSF56104">
    <property type="entry name" value="SAICAR synthase-like"/>
    <property type="match status" value="1"/>
</dbReference>
<protein>
    <submittedName>
        <fullName evidence="5">Phosphatidylinositol 5-phosphate 4-kinase type-2 alpha isoform X3</fullName>
    </submittedName>
</protein>
<dbReference type="PROSITE" id="PS51455">
    <property type="entry name" value="PIPK"/>
    <property type="match status" value="1"/>
</dbReference>
<accession>A0ABM4CY11</accession>
<dbReference type="InterPro" id="IPR027484">
    <property type="entry name" value="PInositol-4-P-5-kinase_N"/>
</dbReference>
<name>A0ABM4CY11_HYDVU</name>
<sequence length="405" mass="46676">MDNIKKSVTKTKSKRKKMKAFHQKVKVFRAKDPRMAVLMWGVSQSISQLSHVAHPVMLLKDDFKAYSKIKIDNHLYNKENMPGHFKFKEYMPLVFRNLRERFNIEEQLYARSFLIQPCDSNASGNSGAKFLITKNKMFYIKTIEREEVEMMHQIMPSYHQYVVESHSNTLLPQYLGMYRTTIDSKIEYYLIIRSVFSSRLKIHKKYDLKGSRVDREAKDSEKGKDFPTFKDNDFTRDNAKISIGAKAKEVILEKLKNDINFLSNLNIMDYSLLVGIHDTERDDNSDEDELDGDEDFETGDDSGDGLDEPCSLDDLNIGPKFVRAESTHSNDPTLGNDFYAVQCIDDSKHEIYYIGIIDVLTYYGATKKAAHAAKTVKHGTGAEISTVKPHIYASRFLEFIETAFE</sequence>
<evidence type="ECO:0000313" key="4">
    <source>
        <dbReference type="Proteomes" id="UP001652625"/>
    </source>
</evidence>
<feature type="domain" description="PIPK" evidence="3">
    <location>
        <begin position="30"/>
        <end position="404"/>
    </location>
</feature>
<dbReference type="PANTHER" id="PTHR23086">
    <property type="entry name" value="PHOSPHATIDYLINOSITOL-4-PHOSPHATE 5-KINASE"/>
    <property type="match status" value="1"/>
</dbReference>
<keyword evidence="1" id="KW-0808">Transferase</keyword>
<dbReference type="Pfam" id="PF01504">
    <property type="entry name" value="PIP5K"/>
    <property type="match status" value="1"/>
</dbReference>
<dbReference type="RefSeq" id="XP_065666838.1">
    <property type="nucleotide sequence ID" value="XM_065810766.1"/>
</dbReference>
<feature type="compositionally biased region" description="Acidic residues" evidence="2">
    <location>
        <begin position="283"/>
        <end position="309"/>
    </location>
</feature>
<evidence type="ECO:0000256" key="2">
    <source>
        <dbReference type="SAM" id="MobiDB-lite"/>
    </source>
</evidence>
<keyword evidence="1" id="KW-0418">Kinase</keyword>
<proteinExistence type="predicted"/>
<dbReference type="GeneID" id="100204551"/>
<dbReference type="SMART" id="SM00330">
    <property type="entry name" value="PIPKc"/>
    <property type="match status" value="1"/>
</dbReference>
<dbReference type="InterPro" id="IPR027483">
    <property type="entry name" value="PInositol-4-P-4/5-kinase_C_sf"/>
</dbReference>
<dbReference type="InterPro" id="IPR023610">
    <property type="entry name" value="PInositol-4/5-P-5/4-kinase"/>
</dbReference>
<dbReference type="Gene3D" id="3.30.800.10">
    <property type="entry name" value="Phosphatidylinositol Phosphate Kinase II Beta"/>
    <property type="match status" value="1"/>
</dbReference>
<keyword evidence="1" id="KW-0067">ATP-binding</keyword>
<feature type="region of interest" description="Disordered" evidence="2">
    <location>
        <begin position="281"/>
        <end position="309"/>
    </location>
</feature>
<dbReference type="PANTHER" id="PTHR23086:SF8">
    <property type="entry name" value="PHOSPHATIDYLINOSITOL 5-PHOSPHATE 4-KINASE, ISOFORM A"/>
    <property type="match status" value="1"/>
</dbReference>
<reference evidence="5" key="1">
    <citation type="submission" date="2025-08" db="UniProtKB">
        <authorList>
            <consortium name="RefSeq"/>
        </authorList>
    </citation>
    <scope>IDENTIFICATION</scope>
</reference>
<gene>
    <name evidence="5" type="primary">LOC100204551</name>
</gene>
<dbReference type="Proteomes" id="UP001652625">
    <property type="component" value="Chromosome 11"/>
</dbReference>
<organism evidence="4 5">
    <name type="scientific">Hydra vulgaris</name>
    <name type="common">Hydra</name>
    <name type="synonym">Hydra attenuata</name>
    <dbReference type="NCBI Taxonomy" id="6087"/>
    <lineage>
        <taxon>Eukaryota</taxon>
        <taxon>Metazoa</taxon>
        <taxon>Cnidaria</taxon>
        <taxon>Hydrozoa</taxon>
        <taxon>Hydroidolina</taxon>
        <taxon>Anthoathecata</taxon>
        <taxon>Aplanulata</taxon>
        <taxon>Hydridae</taxon>
        <taxon>Hydra</taxon>
    </lineage>
</organism>
<keyword evidence="4" id="KW-1185">Reference proteome</keyword>